<keyword evidence="3" id="KW-1185">Reference proteome</keyword>
<dbReference type="SUPFAM" id="SSF54427">
    <property type="entry name" value="NTF2-like"/>
    <property type="match status" value="1"/>
</dbReference>
<name>A0A1T3CI16_9HYPO</name>
<dbReference type="Pfam" id="PF13577">
    <property type="entry name" value="SnoaL_4"/>
    <property type="match status" value="1"/>
</dbReference>
<dbReference type="Gene3D" id="3.10.450.50">
    <property type="match status" value="1"/>
</dbReference>
<reference evidence="2 3" key="1">
    <citation type="submission" date="2016-04" db="EMBL/GenBank/DDBJ databases">
        <title>Multiple horizontal gene transfer events from other fungi enriched the ability of the initially mycotrophic fungus Trichoderma (Ascomycota) to feed on dead plant biomass.</title>
        <authorList>
            <person name="Atanasova L."/>
            <person name="Chenthamara K."/>
            <person name="Zhang J."/>
            <person name="Grujic M."/>
            <person name="Henrissat B."/>
            <person name="Kuo A."/>
            <person name="Aertz A."/>
            <person name="Salamov A."/>
            <person name="Lipzen A."/>
            <person name="Labutti K."/>
            <person name="Barry K."/>
            <person name="Miao Y."/>
            <person name="Rahimi M.J."/>
            <person name="Shen Q."/>
            <person name="Grigoriev I.V."/>
            <person name="Kubicek C.P."/>
            <person name="Druzhinina I.S."/>
        </authorList>
    </citation>
    <scope>NUCLEOTIDE SEQUENCE [LARGE SCALE GENOMIC DNA]</scope>
    <source>
        <strain evidence="2 3">NJAU 4742</strain>
    </source>
</reference>
<dbReference type="InterPro" id="IPR032710">
    <property type="entry name" value="NTF2-like_dom_sf"/>
</dbReference>
<dbReference type="Proteomes" id="UP000191004">
    <property type="component" value="Unassembled WGS sequence"/>
</dbReference>
<proteinExistence type="predicted"/>
<accession>A0A1T3CI16</accession>
<feature type="domain" description="SnoaL-like" evidence="1">
    <location>
        <begin position="9"/>
        <end position="140"/>
    </location>
</feature>
<gene>
    <name evidence="2" type="ORF">A0O28_0008240</name>
</gene>
<dbReference type="AlphaFoldDB" id="A0A1T3CI16"/>
<comment type="caution">
    <text evidence="2">The sequence shown here is derived from an EMBL/GenBank/DDBJ whole genome shotgun (WGS) entry which is preliminary data.</text>
</comment>
<evidence type="ECO:0000259" key="1">
    <source>
        <dbReference type="Pfam" id="PF13577"/>
    </source>
</evidence>
<protein>
    <recommendedName>
        <fullName evidence="1">SnoaL-like domain-containing protein</fullName>
    </recommendedName>
</protein>
<dbReference type="OrthoDB" id="2148716at2759"/>
<organism evidence="2 3">
    <name type="scientific">Trichoderma guizhouense</name>
    <dbReference type="NCBI Taxonomy" id="1491466"/>
    <lineage>
        <taxon>Eukaryota</taxon>
        <taxon>Fungi</taxon>
        <taxon>Dikarya</taxon>
        <taxon>Ascomycota</taxon>
        <taxon>Pezizomycotina</taxon>
        <taxon>Sordariomycetes</taxon>
        <taxon>Hypocreomycetidae</taxon>
        <taxon>Hypocreales</taxon>
        <taxon>Hypocreaceae</taxon>
        <taxon>Trichoderma</taxon>
    </lineage>
</organism>
<dbReference type="InterPro" id="IPR037401">
    <property type="entry name" value="SnoaL-like"/>
</dbReference>
<sequence>MSNRHVSDVLTDREAIADAVLRAVKGLDRYDAALFDSAFASEDVTLEVPHRNMKLIGLSDIRKNMLDSLGPLDTTHMISNIRVQVENGADAASLTAYALAQHCQAGKGRDPESPKFLVCGEYSIDLKYDGLDGLWKIKRWMLDVIWTQGDKSVTQPPR</sequence>
<dbReference type="EMBL" id="LVVK01000017">
    <property type="protein sequence ID" value="OPB40743.1"/>
    <property type="molecule type" value="Genomic_DNA"/>
</dbReference>
<evidence type="ECO:0000313" key="3">
    <source>
        <dbReference type="Proteomes" id="UP000191004"/>
    </source>
</evidence>
<evidence type="ECO:0000313" key="2">
    <source>
        <dbReference type="EMBL" id="OPB40743.1"/>
    </source>
</evidence>